<dbReference type="InterPro" id="IPR003131">
    <property type="entry name" value="T1-type_BTB"/>
</dbReference>
<evidence type="ECO:0000313" key="2">
    <source>
        <dbReference type="EMBL" id="CAH0370318.1"/>
    </source>
</evidence>
<dbReference type="GO" id="GO:0051260">
    <property type="term" value="P:protein homooligomerization"/>
    <property type="evidence" value="ECO:0007669"/>
    <property type="project" value="InterPro"/>
</dbReference>
<accession>A0A8J2SEK5</accession>
<comment type="caution">
    <text evidence="2">The sequence shown here is derived from an EMBL/GenBank/DDBJ whole genome shotgun (WGS) entry which is preliminary data.</text>
</comment>
<evidence type="ECO:0000313" key="3">
    <source>
        <dbReference type="Proteomes" id="UP000789595"/>
    </source>
</evidence>
<keyword evidence="3" id="KW-1185">Reference proteome</keyword>
<proteinExistence type="predicted"/>
<dbReference type="Gene3D" id="3.30.710.10">
    <property type="entry name" value="Potassium Channel Kv1.1, Chain A"/>
    <property type="match status" value="1"/>
</dbReference>
<sequence>MAAAADAERLWSDLDAHERELRREGYQLREIWHKTTELHAENEKARSELEGKARQNFVAPDTRINLNVGGQIFETTAGILCKDRWSVLAALCDRDEPIIAPDDDGTFFLDRDWWIFRHILNWLRTDALPQDPMVLLEMYNEAMFYRVEGLCRAIKALPQPDCRFKAARN</sequence>
<dbReference type="CDD" id="cd18316">
    <property type="entry name" value="BTB_POZ_KCTD-like"/>
    <property type="match status" value="1"/>
</dbReference>
<dbReference type="InterPro" id="IPR011333">
    <property type="entry name" value="SKP1/BTB/POZ_sf"/>
</dbReference>
<dbReference type="PANTHER" id="PTHR14499">
    <property type="entry name" value="POTASSIUM CHANNEL TETRAMERIZATION DOMAIN-CONTAINING"/>
    <property type="match status" value="1"/>
</dbReference>
<gene>
    <name evidence="2" type="ORF">PECAL_3P01960</name>
</gene>
<dbReference type="Pfam" id="PF02214">
    <property type="entry name" value="BTB_2"/>
    <property type="match status" value="1"/>
</dbReference>
<dbReference type="AlphaFoldDB" id="A0A8J2SEK5"/>
<dbReference type="Proteomes" id="UP000789595">
    <property type="component" value="Unassembled WGS sequence"/>
</dbReference>
<organism evidence="2 3">
    <name type="scientific">Pelagomonas calceolata</name>
    <dbReference type="NCBI Taxonomy" id="35677"/>
    <lineage>
        <taxon>Eukaryota</taxon>
        <taxon>Sar</taxon>
        <taxon>Stramenopiles</taxon>
        <taxon>Ochrophyta</taxon>
        <taxon>Pelagophyceae</taxon>
        <taxon>Pelagomonadales</taxon>
        <taxon>Pelagomonadaceae</taxon>
        <taxon>Pelagomonas</taxon>
    </lineage>
</organism>
<dbReference type="PANTHER" id="PTHR14499:SF136">
    <property type="entry name" value="GH08630P"/>
    <property type="match status" value="1"/>
</dbReference>
<name>A0A8J2SEK5_9STRA</name>
<dbReference type="EMBL" id="CAKKNE010000003">
    <property type="protein sequence ID" value="CAH0370318.1"/>
    <property type="molecule type" value="Genomic_DNA"/>
</dbReference>
<dbReference type="OrthoDB" id="2414723at2759"/>
<reference evidence="2" key="1">
    <citation type="submission" date="2021-11" db="EMBL/GenBank/DDBJ databases">
        <authorList>
            <consortium name="Genoscope - CEA"/>
            <person name="William W."/>
        </authorList>
    </citation>
    <scope>NUCLEOTIDE SEQUENCE</scope>
</reference>
<protein>
    <recommendedName>
        <fullName evidence="1">Potassium channel tetramerisation-type BTB domain-containing protein</fullName>
    </recommendedName>
</protein>
<dbReference type="SUPFAM" id="SSF54695">
    <property type="entry name" value="POZ domain"/>
    <property type="match status" value="1"/>
</dbReference>
<evidence type="ECO:0000259" key="1">
    <source>
        <dbReference type="Pfam" id="PF02214"/>
    </source>
</evidence>
<feature type="domain" description="Potassium channel tetramerisation-type BTB" evidence="1">
    <location>
        <begin position="64"/>
        <end position="150"/>
    </location>
</feature>